<dbReference type="InterPro" id="IPR017900">
    <property type="entry name" value="4Fe4S_Fe_S_CS"/>
</dbReference>
<sequence length="478" mass="50977">MNSFKSEVAKIKHEVLREVAHLTLTGRLESEIDRLPRTLTDAGITRYRCCVYKERAILAERVKFALGFSPREVGEEERLGAIAAKSLAGHHLTSPVLDIIDIACDRCPIDRYLVTDACRGCVAHFCVNTCPKKAITIVGRRAYIDQEKCVECGRCSRACYFHAIVEVSRPCERSCPTGAIKPGPNRNSVIDREFCTTCGACLTACPFGAIANKSQLPEVIRWLQAGEQVVAALAPSIAGQFGAGVSAGQVLAALAELGFTATAEVARGADQVAELEAKEFSQAVSEKEWLASSCCPAFVSFVRKCYPDLVDHLAPIPSPMVFLGQMLKAEDPGRKVVFIGPCVAKKEEALGPGSGIDAVLTFEELAAFFAAREIDPAVLSPVSTSTGTASAWGRGFLVSGGVAAAVEQALKEQGATVEFKPVLASGLEECKRYLNLARAGKLPGNFLEGMACEGGCVGGPAALVGPRESARAVEKFYR</sequence>
<evidence type="ECO:0000256" key="3">
    <source>
        <dbReference type="ARBA" id="ARBA00023014"/>
    </source>
</evidence>
<dbReference type="CDD" id="cd10549">
    <property type="entry name" value="MtMvhB_like"/>
    <property type="match status" value="1"/>
</dbReference>
<dbReference type="Pfam" id="PF02906">
    <property type="entry name" value="Fe_hyd_lg_C"/>
    <property type="match status" value="1"/>
</dbReference>
<feature type="domain" description="4Fe-4S ferredoxin-type" evidence="4">
    <location>
        <begin position="186"/>
        <end position="215"/>
    </location>
</feature>
<evidence type="ECO:0000259" key="4">
    <source>
        <dbReference type="PROSITE" id="PS51379"/>
    </source>
</evidence>
<dbReference type="GO" id="GO:0046872">
    <property type="term" value="F:metal ion binding"/>
    <property type="evidence" value="ECO:0007669"/>
    <property type="project" value="UniProtKB-KW"/>
</dbReference>
<dbReference type="RefSeq" id="WP_025775199.1">
    <property type="nucleotide sequence ID" value="NZ_DF238842.1"/>
</dbReference>
<evidence type="ECO:0000256" key="1">
    <source>
        <dbReference type="ARBA" id="ARBA00022723"/>
    </source>
</evidence>
<dbReference type="Pfam" id="PF12838">
    <property type="entry name" value="Fer4_7"/>
    <property type="match status" value="1"/>
</dbReference>
<dbReference type="InterPro" id="IPR004108">
    <property type="entry name" value="Fe_hydrogenase_lsu_C"/>
</dbReference>
<dbReference type="SUPFAM" id="SSF53920">
    <property type="entry name" value="Fe-only hydrogenase"/>
    <property type="match status" value="1"/>
</dbReference>
<keyword evidence="1" id="KW-0479">Metal-binding</keyword>
<dbReference type="PROSITE" id="PS00198">
    <property type="entry name" value="4FE4S_FER_1"/>
    <property type="match status" value="1"/>
</dbReference>
<dbReference type="Pfam" id="PF25160">
    <property type="entry name" value="LdpA_Fe-S-bd"/>
    <property type="match status" value="1"/>
</dbReference>
<dbReference type="AlphaFoldDB" id="A0A061M232"/>
<dbReference type="InterPro" id="IPR017896">
    <property type="entry name" value="4Fe4S_Fe-S-bd"/>
</dbReference>
<name>A0A061M232_NEOTH</name>
<dbReference type="InterPro" id="IPR009016">
    <property type="entry name" value="Fe_hydrogenase"/>
</dbReference>
<evidence type="ECO:0000313" key="5">
    <source>
        <dbReference type="EMBL" id="GAF27421.1"/>
    </source>
</evidence>
<dbReference type="Proteomes" id="UP000063718">
    <property type="component" value="Unassembled WGS sequence"/>
</dbReference>
<dbReference type="Gene3D" id="3.30.70.20">
    <property type="match status" value="2"/>
</dbReference>
<proteinExistence type="predicted"/>
<accession>A0A061M232</accession>
<dbReference type="Gene3D" id="3.40.950.10">
    <property type="entry name" value="Fe-only Hydrogenase (Larger Subunit), Chain L, domain 3"/>
    <property type="match status" value="1"/>
</dbReference>
<dbReference type="PROSITE" id="PS51379">
    <property type="entry name" value="4FE4S_FER_2"/>
    <property type="match status" value="3"/>
</dbReference>
<dbReference type="NCBIfam" id="TIGR04105">
    <property type="entry name" value="FeFe_hydrog_B1"/>
    <property type="match status" value="1"/>
</dbReference>
<keyword evidence="2" id="KW-0408">Iron</keyword>
<gene>
    <name evidence="5" type="ORF">MTY_2763</name>
</gene>
<dbReference type="EMBL" id="DF238842">
    <property type="protein sequence ID" value="GAF27421.1"/>
    <property type="molecule type" value="Genomic_DNA"/>
</dbReference>
<protein>
    <submittedName>
        <fullName evidence="5">Iron only hydrogenase large subunit, C-terminal domain</fullName>
    </submittedName>
</protein>
<organism evidence="5">
    <name type="scientific">Moorella thermoacetica Y72</name>
    <dbReference type="NCBI Taxonomy" id="1325331"/>
    <lineage>
        <taxon>Bacteria</taxon>
        <taxon>Bacillati</taxon>
        <taxon>Bacillota</taxon>
        <taxon>Clostridia</taxon>
        <taxon>Neomoorellales</taxon>
        <taxon>Neomoorellaceae</taxon>
        <taxon>Neomoorella</taxon>
    </lineage>
</organism>
<dbReference type="SUPFAM" id="SSF54862">
    <property type="entry name" value="4Fe-4S ferredoxins"/>
    <property type="match status" value="1"/>
</dbReference>
<dbReference type="GO" id="GO:0051536">
    <property type="term" value="F:iron-sulfur cluster binding"/>
    <property type="evidence" value="ECO:0007669"/>
    <property type="project" value="UniProtKB-KW"/>
</dbReference>
<evidence type="ECO:0000256" key="2">
    <source>
        <dbReference type="ARBA" id="ARBA00023004"/>
    </source>
</evidence>
<dbReference type="PANTHER" id="PTHR11615">
    <property type="entry name" value="NITRATE, FORMATE, IRON DEHYDROGENASE"/>
    <property type="match status" value="1"/>
</dbReference>
<feature type="domain" description="4Fe-4S ferredoxin-type" evidence="4">
    <location>
        <begin position="140"/>
        <end position="170"/>
    </location>
</feature>
<reference evidence="5" key="1">
    <citation type="journal article" date="2014" name="Gene">
        <title>Genome-guided analysis of transformation efficiency and carbon dioxide assimilation by Moorella thermoacetica Y72.</title>
        <authorList>
            <person name="Tsukahara K."/>
            <person name="Kita A."/>
            <person name="Nakashimada Y."/>
            <person name="Hoshino T."/>
            <person name="Murakami K."/>
        </authorList>
    </citation>
    <scope>NUCLEOTIDE SEQUENCE [LARGE SCALE GENOMIC DNA]</scope>
    <source>
        <strain evidence="5">Y72</strain>
    </source>
</reference>
<dbReference type="InterPro" id="IPR057431">
    <property type="entry name" value="LdpA_Fe-S-bd"/>
</dbReference>
<dbReference type="InterPro" id="IPR050340">
    <property type="entry name" value="Cytosolic_Fe-S_CAF"/>
</dbReference>
<keyword evidence="3" id="KW-0411">Iron-sulfur</keyword>
<dbReference type="InterPro" id="IPR027631">
    <property type="entry name" value="Mono_FeFe_hydrog"/>
</dbReference>
<feature type="domain" description="4Fe-4S ferredoxin-type" evidence="4">
    <location>
        <begin position="109"/>
        <end position="139"/>
    </location>
</feature>